<dbReference type="UniPathway" id="UPA00232"/>
<dbReference type="EMBL" id="CP054719">
    <property type="protein sequence ID" value="QOL20211.1"/>
    <property type="molecule type" value="Genomic_DNA"/>
</dbReference>
<comment type="catalytic activity">
    <reaction evidence="5">
        <text>a 3-demethylubiquinol + S-adenosyl-L-methionine = a ubiquinol + S-adenosyl-L-homocysteine + H(+)</text>
        <dbReference type="Rhea" id="RHEA:44380"/>
        <dbReference type="Rhea" id="RHEA-COMP:9566"/>
        <dbReference type="Rhea" id="RHEA-COMP:10914"/>
        <dbReference type="ChEBI" id="CHEBI:15378"/>
        <dbReference type="ChEBI" id="CHEBI:17976"/>
        <dbReference type="ChEBI" id="CHEBI:57856"/>
        <dbReference type="ChEBI" id="CHEBI:59789"/>
        <dbReference type="ChEBI" id="CHEBI:84422"/>
        <dbReference type="EC" id="2.1.1.64"/>
    </reaction>
</comment>
<dbReference type="HAMAP" id="MF_00472">
    <property type="entry name" value="UbiG"/>
    <property type="match status" value="1"/>
</dbReference>
<feature type="binding site" evidence="5">
    <location>
        <position position="65"/>
    </location>
    <ligand>
        <name>S-adenosyl-L-methionine</name>
        <dbReference type="ChEBI" id="CHEBI:59789"/>
    </ligand>
</feature>
<organism evidence="6 7">
    <name type="scientific">Candidatus Bodocaedibacter vickermanii</name>
    <dbReference type="NCBI Taxonomy" id="2741701"/>
    <lineage>
        <taxon>Bacteria</taxon>
        <taxon>Pseudomonadati</taxon>
        <taxon>Pseudomonadota</taxon>
        <taxon>Alphaproteobacteria</taxon>
        <taxon>Holosporales</taxon>
        <taxon>Candidatus Paracaedibacteraceae</taxon>
        <taxon>Candidatus Bodocaedibacter</taxon>
    </lineage>
</organism>
<dbReference type="EC" id="2.1.1.64" evidence="5"/>
<name>A0A7L9RUJ5_9PROT</name>
<comment type="pathway">
    <text evidence="5">Cofactor biosynthesis; ubiquinone biosynthesis.</text>
</comment>
<evidence type="ECO:0000256" key="3">
    <source>
        <dbReference type="ARBA" id="ARBA00022688"/>
    </source>
</evidence>
<keyword evidence="4 5" id="KW-0949">S-adenosyl-L-methionine</keyword>
<keyword evidence="1 5" id="KW-0489">Methyltransferase</keyword>
<dbReference type="EC" id="2.1.1.222" evidence="5"/>
<protein>
    <recommendedName>
        <fullName evidence="5">Ubiquinone biosynthesis O-methyltransferase</fullName>
    </recommendedName>
    <alternativeName>
        <fullName evidence="5">2-polyprenyl-6-hydroxyphenol methylase</fullName>
        <ecNumber evidence="5">2.1.1.222</ecNumber>
    </alternativeName>
    <alternativeName>
        <fullName evidence="5">3-demethylubiquinone 3-O-methyltransferase</fullName>
        <ecNumber evidence="5">2.1.1.64</ecNumber>
    </alternativeName>
</protein>
<proteinExistence type="inferred from homology"/>
<dbReference type="SUPFAM" id="SSF53335">
    <property type="entry name" value="S-adenosyl-L-methionine-dependent methyltransferases"/>
    <property type="match status" value="1"/>
</dbReference>
<gene>
    <name evidence="5 6" type="primary">ubiG</name>
    <name evidence="6" type="ORF">CPBP_00993</name>
</gene>
<feature type="binding site" evidence="5">
    <location>
        <position position="38"/>
    </location>
    <ligand>
        <name>S-adenosyl-L-methionine</name>
        <dbReference type="ChEBI" id="CHEBI:59789"/>
    </ligand>
</feature>
<dbReference type="Pfam" id="PF13489">
    <property type="entry name" value="Methyltransf_23"/>
    <property type="match status" value="1"/>
</dbReference>
<keyword evidence="3 5" id="KW-0831">Ubiquinone biosynthesis</keyword>
<dbReference type="KEGG" id="pbal:CPBP_00993"/>
<dbReference type="PANTHER" id="PTHR43464:SF19">
    <property type="entry name" value="UBIQUINONE BIOSYNTHESIS O-METHYLTRANSFERASE, MITOCHONDRIAL"/>
    <property type="match status" value="1"/>
</dbReference>
<dbReference type="InterPro" id="IPR029063">
    <property type="entry name" value="SAM-dependent_MTases_sf"/>
</dbReference>
<dbReference type="GO" id="GO:0102208">
    <property type="term" value="F:2-polyprenyl-6-hydroxyphenol methylase activity"/>
    <property type="evidence" value="ECO:0007669"/>
    <property type="project" value="UniProtKB-EC"/>
</dbReference>
<evidence type="ECO:0000313" key="7">
    <source>
        <dbReference type="Proteomes" id="UP000594001"/>
    </source>
</evidence>
<evidence type="ECO:0000256" key="5">
    <source>
        <dbReference type="HAMAP-Rule" id="MF_00472"/>
    </source>
</evidence>
<dbReference type="GO" id="GO:0032259">
    <property type="term" value="P:methylation"/>
    <property type="evidence" value="ECO:0007669"/>
    <property type="project" value="UniProtKB-KW"/>
</dbReference>
<feature type="binding site" evidence="5">
    <location>
        <position position="86"/>
    </location>
    <ligand>
        <name>S-adenosyl-L-methionine</name>
        <dbReference type="ChEBI" id="CHEBI:59789"/>
    </ligand>
</feature>
<feature type="binding site" evidence="5">
    <location>
        <position position="126"/>
    </location>
    <ligand>
        <name>S-adenosyl-L-methionine</name>
        <dbReference type="ChEBI" id="CHEBI:59789"/>
    </ligand>
</feature>
<evidence type="ECO:0000256" key="4">
    <source>
        <dbReference type="ARBA" id="ARBA00022691"/>
    </source>
</evidence>
<accession>A0A7L9RUJ5</accession>
<keyword evidence="2 5" id="KW-0808">Transferase</keyword>
<dbReference type="Gene3D" id="3.40.50.150">
    <property type="entry name" value="Vaccinia Virus protein VP39"/>
    <property type="match status" value="1"/>
</dbReference>
<sequence length="238" mass="26427">MNAITETTKETQIFSQLANKWWDETGPFKALHEMNPVRLQYILSHIRKHFKDTPNNADIKILDVGCGGGLVCEPLARLGYTVTGIDQSAEAIEVARHHAAEQGLNVNYHCNDINDIQEQYDIITLLEVLEHVAHPEYLLKSAVGRLAPGGVIFFSTLNRTVFSYAAGILVAENVLKWAPKGTHQWSKFLKPSEIIMPLQNLGITPIDIAGISWSVLARTWKLTSKLNGNYIGVGLLTV</sequence>
<keyword evidence="6" id="KW-0830">Ubiquinone</keyword>
<evidence type="ECO:0000313" key="6">
    <source>
        <dbReference type="EMBL" id="QOL20211.1"/>
    </source>
</evidence>
<dbReference type="GO" id="GO:0061542">
    <property type="term" value="F:3-demethylubiquinol 3-O-methyltransferase activity"/>
    <property type="evidence" value="ECO:0007669"/>
    <property type="project" value="UniProtKB-UniRule"/>
</dbReference>
<dbReference type="RefSeq" id="WP_350331765.1">
    <property type="nucleotide sequence ID" value="NZ_CP054719.1"/>
</dbReference>
<reference evidence="6 7" key="1">
    <citation type="submission" date="2020-06" db="EMBL/GenBank/DDBJ databases">
        <title>The endosymbiont of the kinetoplastid Bodo saltans is a Paracaedibacter-like alpha-proteobacterium possessing a putative toxin-antitoxin system.</title>
        <authorList>
            <person name="Midha S."/>
            <person name="Rigden D.J."/>
            <person name="Siozios S."/>
            <person name="Hurst G.D.D."/>
            <person name="Jackson A.P."/>
        </authorList>
    </citation>
    <scope>NUCLEOTIDE SEQUENCE [LARGE SCALE GENOMIC DNA]</scope>
    <source>
        <strain evidence="6">Lake Konstanz</strain>
    </source>
</reference>
<dbReference type="InterPro" id="IPR010233">
    <property type="entry name" value="UbiG_MeTrfase"/>
</dbReference>
<dbReference type="NCBIfam" id="TIGR01983">
    <property type="entry name" value="UbiG"/>
    <property type="match status" value="1"/>
</dbReference>
<evidence type="ECO:0000256" key="2">
    <source>
        <dbReference type="ARBA" id="ARBA00022679"/>
    </source>
</evidence>
<dbReference type="AlphaFoldDB" id="A0A7L9RUJ5"/>
<dbReference type="PANTHER" id="PTHR43464">
    <property type="entry name" value="METHYLTRANSFERASE"/>
    <property type="match status" value="1"/>
</dbReference>
<keyword evidence="7" id="KW-1185">Reference proteome</keyword>
<dbReference type="Proteomes" id="UP000594001">
    <property type="component" value="Chromosome"/>
</dbReference>
<comment type="catalytic activity">
    <reaction evidence="5">
        <text>a 3-(all-trans-polyprenyl)benzene-1,2-diol + S-adenosyl-L-methionine = a 2-methoxy-6-(all-trans-polyprenyl)phenol + S-adenosyl-L-homocysteine + H(+)</text>
        <dbReference type="Rhea" id="RHEA:31411"/>
        <dbReference type="Rhea" id="RHEA-COMP:9550"/>
        <dbReference type="Rhea" id="RHEA-COMP:9551"/>
        <dbReference type="ChEBI" id="CHEBI:15378"/>
        <dbReference type="ChEBI" id="CHEBI:57856"/>
        <dbReference type="ChEBI" id="CHEBI:59789"/>
        <dbReference type="ChEBI" id="CHEBI:62729"/>
        <dbReference type="ChEBI" id="CHEBI:62731"/>
        <dbReference type="EC" id="2.1.1.222"/>
    </reaction>
</comment>
<dbReference type="GO" id="GO:0010420">
    <property type="term" value="F:polyprenyldihydroxybenzoate methyltransferase activity"/>
    <property type="evidence" value="ECO:0007669"/>
    <property type="project" value="InterPro"/>
</dbReference>
<comment type="function">
    <text evidence="5">O-methyltransferase that catalyzes the 2 O-methylation steps in the ubiquinone biosynthetic pathway.</text>
</comment>
<dbReference type="CDD" id="cd02440">
    <property type="entry name" value="AdoMet_MTases"/>
    <property type="match status" value="1"/>
</dbReference>
<evidence type="ECO:0000256" key="1">
    <source>
        <dbReference type="ARBA" id="ARBA00022603"/>
    </source>
</evidence>
<comment type="similarity">
    <text evidence="5">Belongs to the methyltransferase superfamily. UbiG/COQ3 family.</text>
</comment>